<feature type="compositionally biased region" description="Basic and acidic residues" evidence="1">
    <location>
        <begin position="383"/>
        <end position="396"/>
    </location>
</feature>
<feature type="compositionally biased region" description="Polar residues" evidence="1">
    <location>
        <begin position="1"/>
        <end position="14"/>
    </location>
</feature>
<dbReference type="InterPro" id="IPR047767">
    <property type="entry name" value="PSP1-like"/>
</dbReference>
<dbReference type="NCBIfam" id="NF041131">
    <property type="entry name" value="RicT_YaaT_fam"/>
    <property type="match status" value="1"/>
</dbReference>
<evidence type="ECO:0000313" key="4">
    <source>
        <dbReference type="Proteomes" id="UP000249300"/>
    </source>
</evidence>
<dbReference type="AlphaFoldDB" id="A0A2X4PNN1"/>
<name>A0A2X4PNN1_9PORP</name>
<evidence type="ECO:0000256" key="1">
    <source>
        <dbReference type="SAM" id="MobiDB-lite"/>
    </source>
</evidence>
<dbReference type="PROSITE" id="PS51411">
    <property type="entry name" value="PSP1_C"/>
    <property type="match status" value="1"/>
</dbReference>
<evidence type="ECO:0000259" key="2">
    <source>
        <dbReference type="PROSITE" id="PS51411"/>
    </source>
</evidence>
<feature type="compositionally biased region" description="Basic and acidic residues" evidence="1">
    <location>
        <begin position="324"/>
        <end position="334"/>
    </location>
</feature>
<sequence length="469" mass="52946">MDYKQGNNGDSSRGMTAEGCRNTHQAPLNTYDWLNDIPESGGEYVEVQFKNTRKGYYLNNFELKLRKGDKVVVESSPGYDLGMITLTGPLVASAMRRHRHDTQRMGPKSVLRLAEQSDLDKQKEAQRHEYDTMIRSRRIAEELGLEMKIGDVEYQGDGTKAIFYYIADGRVDFRQLIRVLADAFKVRIEMKQIGARQEAGRIGGIGSCGRPLCCSSWMNNFVSVGTTAARLQDLSLNPQKLTGQCAKLKCCLNHEVDVYAEAKRRLPHRDLTLETEEGTYYHFKTDVLKREISYSKQKNNPSDLITIPAERAFAILNQNKRGEIPKTLENDNKQKSAQQPSADILDDSLTRFDSAKRKRKRKRTDKPQDSSLGHNSSINLDTSKNDTQKSEQETSEVRSNGKPKSNKSFEPSKRVEADLPSQMRMADNRRGRNRRPVRKVGGEAIGAMSGSKPEQSAAVPSDSRYGQRN</sequence>
<dbReference type="KEGG" id="pcre:NCTC12858_01333"/>
<keyword evidence="4" id="KW-1185">Reference proteome</keyword>
<protein>
    <submittedName>
        <fullName evidence="3">PSP1 C-terminal conserved region</fullName>
    </submittedName>
</protein>
<dbReference type="Proteomes" id="UP000249300">
    <property type="component" value="Chromosome 1"/>
</dbReference>
<dbReference type="RefSeq" id="WP_023939446.1">
    <property type="nucleotide sequence ID" value="NZ_LS483447.1"/>
</dbReference>
<feature type="region of interest" description="Disordered" evidence="1">
    <location>
        <begin position="1"/>
        <end position="22"/>
    </location>
</feature>
<feature type="domain" description="PSP1 C-terminal" evidence="2">
    <location>
        <begin position="108"/>
        <end position="193"/>
    </location>
</feature>
<dbReference type="PANTHER" id="PTHR43830">
    <property type="entry name" value="PROTEIN PSP1"/>
    <property type="match status" value="1"/>
</dbReference>
<dbReference type="Pfam" id="PF04468">
    <property type="entry name" value="PSP1"/>
    <property type="match status" value="1"/>
</dbReference>
<dbReference type="GO" id="GO:0005737">
    <property type="term" value="C:cytoplasm"/>
    <property type="evidence" value="ECO:0007669"/>
    <property type="project" value="TreeGrafter"/>
</dbReference>
<dbReference type="EMBL" id="LS483447">
    <property type="protein sequence ID" value="SQH73473.1"/>
    <property type="molecule type" value="Genomic_DNA"/>
</dbReference>
<proteinExistence type="predicted"/>
<organism evidence="3 4">
    <name type="scientific">Porphyromonas crevioricanis</name>
    <dbReference type="NCBI Taxonomy" id="393921"/>
    <lineage>
        <taxon>Bacteria</taxon>
        <taxon>Pseudomonadati</taxon>
        <taxon>Bacteroidota</taxon>
        <taxon>Bacteroidia</taxon>
        <taxon>Bacteroidales</taxon>
        <taxon>Porphyromonadaceae</taxon>
        <taxon>Porphyromonas</taxon>
    </lineage>
</organism>
<accession>A0A2X4PNN1</accession>
<dbReference type="PANTHER" id="PTHR43830:SF3">
    <property type="entry name" value="PROTEIN PSP1"/>
    <property type="match status" value="1"/>
</dbReference>
<feature type="region of interest" description="Disordered" evidence="1">
    <location>
        <begin position="324"/>
        <end position="469"/>
    </location>
</feature>
<feature type="compositionally biased region" description="Polar residues" evidence="1">
    <location>
        <begin position="369"/>
        <end position="382"/>
    </location>
</feature>
<evidence type="ECO:0000313" key="3">
    <source>
        <dbReference type="EMBL" id="SQH73473.1"/>
    </source>
</evidence>
<reference evidence="3 4" key="1">
    <citation type="submission" date="2018-06" db="EMBL/GenBank/DDBJ databases">
        <authorList>
            <consortium name="Pathogen Informatics"/>
            <person name="Doyle S."/>
        </authorList>
    </citation>
    <scope>NUCLEOTIDE SEQUENCE [LARGE SCALE GENOMIC DNA]</scope>
    <source>
        <strain evidence="3 4">NCTC12858</strain>
    </source>
</reference>
<gene>
    <name evidence="3" type="primary">tpl_3</name>
    <name evidence="3" type="ORF">NCTC12858_01333</name>
</gene>
<dbReference type="InterPro" id="IPR007557">
    <property type="entry name" value="PSP1_C"/>
</dbReference>